<feature type="non-terminal residue" evidence="2">
    <location>
        <position position="1"/>
    </location>
</feature>
<protein>
    <recommendedName>
        <fullName evidence="4">C2H2-type domain-containing protein</fullName>
    </recommendedName>
</protein>
<organism evidence="2 3">
    <name type="scientific">Saguinus oedipus</name>
    <name type="common">Cotton-top tamarin</name>
    <name type="synonym">Oedipomidas oedipus</name>
    <dbReference type="NCBI Taxonomy" id="9490"/>
    <lineage>
        <taxon>Eukaryota</taxon>
        <taxon>Metazoa</taxon>
        <taxon>Chordata</taxon>
        <taxon>Craniata</taxon>
        <taxon>Vertebrata</taxon>
        <taxon>Euteleostomi</taxon>
        <taxon>Mammalia</taxon>
        <taxon>Eutheria</taxon>
        <taxon>Euarchontoglires</taxon>
        <taxon>Primates</taxon>
        <taxon>Haplorrhini</taxon>
        <taxon>Platyrrhini</taxon>
        <taxon>Cebidae</taxon>
        <taxon>Callitrichinae</taxon>
        <taxon>Saguinus</taxon>
    </lineage>
</organism>
<evidence type="ECO:0000313" key="2">
    <source>
        <dbReference type="EMBL" id="KAK2081172.1"/>
    </source>
</evidence>
<evidence type="ECO:0000313" key="3">
    <source>
        <dbReference type="Proteomes" id="UP001266305"/>
    </source>
</evidence>
<evidence type="ECO:0000256" key="1">
    <source>
        <dbReference type="SAM" id="MobiDB-lite"/>
    </source>
</evidence>
<feature type="non-terminal residue" evidence="2">
    <location>
        <position position="76"/>
    </location>
</feature>
<reference evidence="2 3" key="1">
    <citation type="submission" date="2023-05" db="EMBL/GenBank/DDBJ databases">
        <title>B98-5 Cell Line De Novo Hybrid Assembly: An Optical Mapping Approach.</title>
        <authorList>
            <person name="Kananen K."/>
            <person name="Auerbach J.A."/>
            <person name="Kautto E."/>
            <person name="Blachly J.S."/>
        </authorList>
    </citation>
    <scope>NUCLEOTIDE SEQUENCE [LARGE SCALE GENOMIC DNA]</scope>
    <source>
        <strain evidence="2">B95-8</strain>
        <tissue evidence="2">Cell line</tissue>
    </source>
</reference>
<dbReference type="Proteomes" id="UP001266305">
    <property type="component" value="Unassembled WGS sequence"/>
</dbReference>
<sequence>RCGRSVRHYGHNPPLLRYHTLLTHPAVAEATSHIEETPPTVWSAPQRNGAPRQQGGPVLAGWSPSRQKVNRLPSIW</sequence>
<keyword evidence="3" id="KW-1185">Reference proteome</keyword>
<comment type="caution">
    <text evidence="2">The sequence shown here is derived from an EMBL/GenBank/DDBJ whole genome shotgun (WGS) entry which is preliminary data.</text>
</comment>
<accession>A0ABQ9TAF0</accession>
<feature type="region of interest" description="Disordered" evidence="1">
    <location>
        <begin position="32"/>
        <end position="76"/>
    </location>
</feature>
<name>A0ABQ9TAF0_SAGOE</name>
<proteinExistence type="predicted"/>
<dbReference type="EMBL" id="JASSZA010000408">
    <property type="protein sequence ID" value="KAK2081172.1"/>
    <property type="molecule type" value="Genomic_DNA"/>
</dbReference>
<gene>
    <name evidence="2" type="ORF">P7K49_039566</name>
</gene>
<evidence type="ECO:0008006" key="4">
    <source>
        <dbReference type="Google" id="ProtNLM"/>
    </source>
</evidence>